<evidence type="ECO:0000313" key="4">
    <source>
        <dbReference type="Proteomes" id="UP001595715"/>
    </source>
</evidence>
<dbReference type="Proteomes" id="UP001595715">
    <property type="component" value="Unassembled WGS sequence"/>
</dbReference>
<dbReference type="Gene3D" id="3.40.50.150">
    <property type="entry name" value="Vaccinia Virus protein VP39"/>
    <property type="match status" value="1"/>
</dbReference>
<dbReference type="InterPro" id="IPR020803">
    <property type="entry name" value="MeTfrase_dom"/>
</dbReference>
<organism evidence="3 4">
    <name type="scientific">Paenibacillus xanthanilyticus</name>
    <dbReference type="NCBI Taxonomy" id="1783531"/>
    <lineage>
        <taxon>Bacteria</taxon>
        <taxon>Bacillati</taxon>
        <taxon>Bacillota</taxon>
        <taxon>Bacilli</taxon>
        <taxon>Bacillales</taxon>
        <taxon>Paenibacillaceae</taxon>
        <taxon>Paenibacillus</taxon>
    </lineage>
</organism>
<feature type="domain" description="Polyketide synthase-like methyltransferase" evidence="2">
    <location>
        <begin position="20"/>
        <end position="236"/>
    </location>
</feature>
<dbReference type="GO" id="GO:0032259">
    <property type="term" value="P:methylation"/>
    <property type="evidence" value="ECO:0007669"/>
    <property type="project" value="UniProtKB-KW"/>
</dbReference>
<dbReference type="PANTHER" id="PTHR43861">
    <property type="entry name" value="TRANS-ACONITATE 2-METHYLTRANSFERASE-RELATED"/>
    <property type="match status" value="1"/>
</dbReference>
<protein>
    <submittedName>
        <fullName evidence="3">Class I SAM-dependent methyltransferase</fullName>
    </submittedName>
</protein>
<evidence type="ECO:0000313" key="3">
    <source>
        <dbReference type="EMBL" id="MFC4101462.1"/>
    </source>
</evidence>
<dbReference type="SUPFAM" id="SSF53335">
    <property type="entry name" value="S-adenosyl-L-methionine-dependent methyltransferases"/>
    <property type="match status" value="1"/>
</dbReference>
<dbReference type="RefSeq" id="WP_377720078.1">
    <property type="nucleotide sequence ID" value="NZ_JBHSAM010000028.1"/>
</dbReference>
<keyword evidence="4" id="KW-1185">Reference proteome</keyword>
<proteinExistence type="predicted"/>
<evidence type="ECO:0000256" key="1">
    <source>
        <dbReference type="ARBA" id="ARBA00022679"/>
    </source>
</evidence>
<dbReference type="PANTHER" id="PTHR43861:SF1">
    <property type="entry name" value="TRANS-ACONITATE 2-METHYLTRANSFERASE"/>
    <property type="match status" value="1"/>
</dbReference>
<dbReference type="InterPro" id="IPR029063">
    <property type="entry name" value="SAM-dependent_MTases_sf"/>
</dbReference>
<dbReference type="CDD" id="cd02440">
    <property type="entry name" value="AdoMet_MTases"/>
    <property type="match status" value="1"/>
</dbReference>
<accession>A0ABV8K678</accession>
<keyword evidence="3" id="KW-0489">Methyltransferase</keyword>
<sequence>MNNEIKLDFGDAGVGTILSLLNPQPGERILDLGCGSGKLTSVIAASGASPLGIDYSEAQIEMARQTYPELRFQTADACRYEAEERFDAVFSHAAIHWIPDAEGVVRTISRALRTGGRFVAEFAGSSNVAALTGAIERALTAHGYSAEGRNPWYLPTIGEYAGLLERHGFRVALAQQFDRLRPYNHPDGIKRWLESFDAIFFGDVAPSDKASIYRSFETEAAASLRIDGQWHNDISRIRVIAIKQHAEC</sequence>
<dbReference type="GO" id="GO:0008168">
    <property type="term" value="F:methyltransferase activity"/>
    <property type="evidence" value="ECO:0007669"/>
    <property type="project" value="UniProtKB-KW"/>
</dbReference>
<dbReference type="SMART" id="SM00828">
    <property type="entry name" value="PKS_MT"/>
    <property type="match status" value="1"/>
</dbReference>
<dbReference type="InterPro" id="IPR013216">
    <property type="entry name" value="Methyltransf_11"/>
</dbReference>
<dbReference type="Pfam" id="PF08241">
    <property type="entry name" value="Methyltransf_11"/>
    <property type="match status" value="1"/>
</dbReference>
<reference evidence="4" key="1">
    <citation type="journal article" date="2019" name="Int. J. Syst. Evol. Microbiol.">
        <title>The Global Catalogue of Microorganisms (GCM) 10K type strain sequencing project: providing services to taxonomists for standard genome sequencing and annotation.</title>
        <authorList>
            <consortium name="The Broad Institute Genomics Platform"/>
            <consortium name="The Broad Institute Genome Sequencing Center for Infectious Disease"/>
            <person name="Wu L."/>
            <person name="Ma J."/>
        </authorList>
    </citation>
    <scope>NUCLEOTIDE SEQUENCE [LARGE SCALE GENOMIC DNA]</scope>
    <source>
        <strain evidence="4">IBRC-M 10987</strain>
    </source>
</reference>
<comment type="caution">
    <text evidence="3">The sequence shown here is derived from an EMBL/GenBank/DDBJ whole genome shotgun (WGS) entry which is preliminary data.</text>
</comment>
<keyword evidence="1" id="KW-0808">Transferase</keyword>
<name>A0ABV8K678_9BACL</name>
<gene>
    <name evidence="3" type="ORF">ACFOZ8_17605</name>
</gene>
<evidence type="ECO:0000259" key="2">
    <source>
        <dbReference type="SMART" id="SM00828"/>
    </source>
</evidence>
<dbReference type="EMBL" id="JBHSAM010000028">
    <property type="protein sequence ID" value="MFC4101462.1"/>
    <property type="molecule type" value="Genomic_DNA"/>
</dbReference>